<dbReference type="InterPro" id="IPR036969">
    <property type="entry name" value="Citrate_synthase_sf"/>
</dbReference>
<gene>
    <name evidence="1" type="ORF">HC757_05395</name>
</gene>
<sequence length="278" mass="30602">MTTAIWHETADEQNPFLAQRCLCAGFDVFEDLLGKAGWIEYLFLLFRRRQATPAETRLLNDLAVAIANPGPRDHSIQAAMSAAAGGSTLASCLMAALAVGAGRRNGGREIYDAMLLWQACQKDLSLWKPGLKEKHYLSYQQQHNGHDFDVWPEMEQAPGFAPHAGACAHPVLRTLAHLAKVAASLGMDTHLAWLHGHRETLERAAELPLAMTGVVAAAFSDLGFDPQEAEILYLLLRLPGAAAHSIEQHRLGWRDYPFHPHGIKLDMDPQAQSKETES</sequence>
<name>A0A972FRW9_9GAMM</name>
<reference evidence="1" key="1">
    <citation type="submission" date="2020-04" db="EMBL/GenBank/DDBJ databases">
        <title>Description of Shewanella salipaludis sp. nov., isolated from a salt marsh.</title>
        <authorList>
            <person name="Park S."/>
            <person name="Yoon J.-H."/>
        </authorList>
    </citation>
    <scope>NUCLEOTIDE SEQUENCE</scope>
    <source>
        <strain evidence="1">SHSM-M6</strain>
    </source>
</reference>
<evidence type="ECO:0000313" key="2">
    <source>
        <dbReference type="Proteomes" id="UP000737113"/>
    </source>
</evidence>
<dbReference type="Proteomes" id="UP000737113">
    <property type="component" value="Unassembled WGS sequence"/>
</dbReference>
<keyword evidence="2" id="KW-1185">Reference proteome</keyword>
<evidence type="ECO:0000313" key="1">
    <source>
        <dbReference type="EMBL" id="NMH64601.1"/>
    </source>
</evidence>
<dbReference type="GO" id="GO:0046912">
    <property type="term" value="F:acyltransferase activity, acyl groups converted into alkyl on transfer"/>
    <property type="evidence" value="ECO:0007669"/>
    <property type="project" value="InterPro"/>
</dbReference>
<dbReference type="GO" id="GO:0016829">
    <property type="term" value="F:lyase activity"/>
    <property type="evidence" value="ECO:0007669"/>
    <property type="project" value="UniProtKB-KW"/>
</dbReference>
<proteinExistence type="predicted"/>
<dbReference type="AlphaFoldDB" id="A0A972FRW9"/>
<accession>A0A972FRW9</accession>
<keyword evidence="1" id="KW-0456">Lyase</keyword>
<organism evidence="1 2">
    <name type="scientific">Shewanella salipaludis</name>
    <dbReference type="NCBI Taxonomy" id="2723052"/>
    <lineage>
        <taxon>Bacteria</taxon>
        <taxon>Pseudomonadati</taxon>
        <taxon>Pseudomonadota</taxon>
        <taxon>Gammaproteobacteria</taxon>
        <taxon>Alteromonadales</taxon>
        <taxon>Shewanellaceae</taxon>
        <taxon>Shewanella</taxon>
    </lineage>
</organism>
<dbReference type="EMBL" id="JAAXYH010000002">
    <property type="protein sequence ID" value="NMH64601.1"/>
    <property type="molecule type" value="Genomic_DNA"/>
</dbReference>
<dbReference type="SUPFAM" id="SSF48256">
    <property type="entry name" value="Citrate synthase"/>
    <property type="match status" value="1"/>
</dbReference>
<protein>
    <submittedName>
        <fullName evidence="1">Citryl-CoA lyase</fullName>
    </submittedName>
</protein>
<comment type="caution">
    <text evidence="1">The sequence shown here is derived from an EMBL/GenBank/DDBJ whole genome shotgun (WGS) entry which is preliminary data.</text>
</comment>